<dbReference type="Gene3D" id="3.40.50.10540">
    <property type="entry name" value="Crotonobetainyl-coa:carnitine coa-transferase, domain 1"/>
    <property type="match status" value="1"/>
</dbReference>
<organism evidence="3 4">
    <name type="scientific">Eutypa lata (strain UCR-EL1)</name>
    <name type="common">Grapevine dieback disease fungus</name>
    <name type="synonym">Eutypa armeniacae</name>
    <dbReference type="NCBI Taxonomy" id="1287681"/>
    <lineage>
        <taxon>Eukaryota</taxon>
        <taxon>Fungi</taxon>
        <taxon>Dikarya</taxon>
        <taxon>Ascomycota</taxon>
        <taxon>Pezizomycotina</taxon>
        <taxon>Sordariomycetes</taxon>
        <taxon>Xylariomycetidae</taxon>
        <taxon>Xylariales</taxon>
        <taxon>Diatrypaceae</taxon>
        <taxon>Eutypa</taxon>
    </lineage>
</organism>
<accession>M7SC30</accession>
<dbReference type="AlphaFoldDB" id="M7SC30"/>
<evidence type="ECO:0000256" key="2">
    <source>
        <dbReference type="ARBA" id="ARBA00022679"/>
    </source>
</evidence>
<keyword evidence="2 3" id="KW-0808">Transferase</keyword>
<dbReference type="eggNOG" id="KOG3957">
    <property type="taxonomic scope" value="Eukaryota"/>
</dbReference>
<comment type="similarity">
    <text evidence="1">Belongs to the CoA-transferase III family.</text>
</comment>
<dbReference type="GO" id="GO:0047369">
    <property type="term" value="F:succinate-hydroxymethylglutarate CoA-transferase activity"/>
    <property type="evidence" value="ECO:0007669"/>
    <property type="project" value="TreeGrafter"/>
</dbReference>
<proteinExistence type="inferred from homology"/>
<dbReference type="Pfam" id="PF02515">
    <property type="entry name" value="CoA_transf_3"/>
    <property type="match status" value="1"/>
</dbReference>
<dbReference type="HOGENOM" id="CLU_033975_0_1_1"/>
<dbReference type="OMA" id="IIAGPYC"/>
<gene>
    <name evidence="3" type="ORF">UCREL1_9288</name>
</gene>
<dbReference type="PANTHER" id="PTHR48207">
    <property type="entry name" value="SUCCINATE--HYDROXYMETHYLGLUTARATE COA-TRANSFERASE"/>
    <property type="match status" value="1"/>
</dbReference>
<dbReference type="SUPFAM" id="SSF89796">
    <property type="entry name" value="CoA-transferase family III (CaiB/BaiF)"/>
    <property type="match status" value="1"/>
</dbReference>
<sequence>MFSRAITRAKYGTSTLLNIQCQPKTLRHYSAPVAGNASATLPLAGYRVLDLTRVLAGLTWLSGPEKSAEVIKIEHPTRGDDTRAWGPPYATYREGSHKDGPGESAYFLAVNRNKKSLGLSFQHAEGVEILHKLAAKCDILVENYLPGTLKKYGMDFDTIHKINPGLIYASITGYGQTGPYSQRAGYDVMVEAEFGLMHITGHRDGPPAKVGVAVTDLTTGLYTSNSIMAALLSRARTGRGQHIDVALSDCQTATLANIASSCLISGKKDSGRWGTAHPSIVPYKSFKTQDGDILFGGGNDRLFGILCSGLGRPEWATDPKYSVNSARVANRDELEANIEAISVTKTTAEWLDVFEGKGMPYAAVNDVQGALNHEHTRARDMVVEVEHERCGTVRLVNTPVKYSESKPSVRTAPPMLGQHTDEVLADVLGTVDFNHDKSIYSIECTPELLRPLLGQDAVRRYATFLLTSCNMCDRMST</sequence>
<dbReference type="Gene3D" id="3.30.1540.10">
    <property type="entry name" value="formyl-coa transferase, domain 3"/>
    <property type="match status" value="1"/>
</dbReference>
<dbReference type="EMBL" id="KB707178">
    <property type="protein sequence ID" value="EMR63759.1"/>
    <property type="molecule type" value="Genomic_DNA"/>
</dbReference>
<dbReference type="GO" id="GO:0005739">
    <property type="term" value="C:mitochondrion"/>
    <property type="evidence" value="ECO:0007669"/>
    <property type="project" value="TreeGrafter"/>
</dbReference>
<dbReference type="KEGG" id="ela:UCREL1_9288"/>
<dbReference type="FunFam" id="3.30.1540.10:FF:000005">
    <property type="entry name" value="succinate--hydroxymethylglutarate CoA-transferase isoform X4"/>
    <property type="match status" value="1"/>
</dbReference>
<evidence type="ECO:0000256" key="1">
    <source>
        <dbReference type="ARBA" id="ARBA00008383"/>
    </source>
</evidence>
<name>M7SC30_EUTLA</name>
<dbReference type="InterPro" id="IPR044855">
    <property type="entry name" value="CoA-Trfase_III_dom3_sf"/>
</dbReference>
<evidence type="ECO:0000313" key="3">
    <source>
        <dbReference type="EMBL" id="EMR63759.1"/>
    </source>
</evidence>
<dbReference type="STRING" id="1287681.M7SC30"/>
<dbReference type="Proteomes" id="UP000012174">
    <property type="component" value="Unassembled WGS sequence"/>
</dbReference>
<reference evidence="4" key="1">
    <citation type="journal article" date="2013" name="Genome Announc.">
        <title>Draft genome sequence of the grapevine dieback fungus Eutypa lata UCR-EL1.</title>
        <authorList>
            <person name="Blanco-Ulate B."/>
            <person name="Rolshausen P.E."/>
            <person name="Cantu D."/>
        </authorList>
    </citation>
    <scope>NUCLEOTIDE SEQUENCE [LARGE SCALE GENOMIC DNA]</scope>
    <source>
        <strain evidence="4">UCR-EL1</strain>
    </source>
</reference>
<protein>
    <submittedName>
        <fullName evidence="3">Putative-transferase family iii protein</fullName>
    </submittedName>
</protein>
<dbReference type="PANTHER" id="PTHR48207:SF3">
    <property type="entry name" value="SUCCINATE--HYDROXYMETHYLGLUTARATE COA-TRANSFERASE"/>
    <property type="match status" value="1"/>
</dbReference>
<dbReference type="InterPro" id="IPR023606">
    <property type="entry name" value="CoA-Trfase_III_dom_1_sf"/>
</dbReference>
<dbReference type="InterPro" id="IPR003673">
    <property type="entry name" value="CoA-Trfase_fam_III"/>
</dbReference>
<keyword evidence="4" id="KW-1185">Reference proteome</keyword>
<evidence type="ECO:0000313" key="4">
    <source>
        <dbReference type="Proteomes" id="UP000012174"/>
    </source>
</evidence>
<dbReference type="InterPro" id="IPR050483">
    <property type="entry name" value="CoA-transferase_III_domain"/>
</dbReference>
<dbReference type="OrthoDB" id="5863171at2759"/>